<keyword evidence="4" id="KW-0134">Cell wall</keyword>
<reference evidence="10 11" key="1">
    <citation type="submission" date="2020-03" db="EMBL/GenBank/DDBJ databases">
        <title>FDA dAtabase for Regulatory Grade micrObial Sequences (FDA-ARGOS): Supporting development and validation of Infectious Disease Dx tests.</title>
        <authorList>
            <person name="Campos J."/>
            <person name="Goldberg B."/>
            <person name="Tallon L."/>
            <person name="Sadzewicz L."/>
            <person name="Vavikolanu K."/>
            <person name="Mehta A."/>
            <person name="Aluvathingal J."/>
            <person name="Nadendla S."/>
            <person name="Nandy P."/>
            <person name="Geyer C."/>
            <person name="Yan Y."/>
            <person name="Sichtig H."/>
        </authorList>
    </citation>
    <scope>NUCLEOTIDE SEQUENCE [LARGE SCALE GENOMIC DNA]</scope>
    <source>
        <strain evidence="10 11">FDAARGOS_656</strain>
    </source>
</reference>
<dbReference type="EMBL" id="JABWAD010000027">
    <property type="protein sequence ID" value="KAF6070439.1"/>
    <property type="molecule type" value="Genomic_DNA"/>
</dbReference>
<feature type="signal peptide" evidence="9">
    <location>
        <begin position="1"/>
        <end position="18"/>
    </location>
</feature>
<dbReference type="GO" id="GO:0005886">
    <property type="term" value="C:plasma membrane"/>
    <property type="evidence" value="ECO:0007669"/>
    <property type="project" value="UniProtKB-SubCell"/>
</dbReference>
<evidence type="ECO:0000256" key="2">
    <source>
        <dbReference type="ARBA" id="ARBA00004609"/>
    </source>
</evidence>
<evidence type="ECO:0000256" key="5">
    <source>
        <dbReference type="ARBA" id="ARBA00022525"/>
    </source>
</evidence>
<dbReference type="SUPFAM" id="SSF52058">
    <property type="entry name" value="L domain-like"/>
    <property type="match status" value="1"/>
</dbReference>
<name>A0A8H6F4N1_CANAX</name>
<dbReference type="InterPro" id="IPR036941">
    <property type="entry name" value="Rcpt_L-dom_sf"/>
</dbReference>
<comment type="similarity">
    <text evidence="3">Belongs to the SPS2 family.</text>
</comment>
<feature type="compositionally biased region" description="Low complexity" evidence="8">
    <location>
        <begin position="342"/>
        <end position="386"/>
    </location>
</feature>
<evidence type="ECO:0000256" key="1">
    <source>
        <dbReference type="ARBA" id="ARBA00004191"/>
    </source>
</evidence>
<dbReference type="InterPro" id="IPR051648">
    <property type="entry name" value="CWI-Assembly_Regulator"/>
</dbReference>
<protein>
    <submittedName>
        <fullName evidence="10">Uncharacterized protein</fullName>
    </submittedName>
</protein>
<keyword evidence="6 9" id="KW-0732">Signal</keyword>
<dbReference type="GO" id="GO:0009986">
    <property type="term" value="C:cell surface"/>
    <property type="evidence" value="ECO:0007669"/>
    <property type="project" value="TreeGrafter"/>
</dbReference>
<dbReference type="AlphaFoldDB" id="A0A8H6F4N1"/>
<keyword evidence="7" id="KW-0325">Glycoprotein</keyword>
<feature type="region of interest" description="Disordered" evidence="8">
    <location>
        <begin position="337"/>
        <end position="386"/>
    </location>
</feature>
<evidence type="ECO:0000256" key="9">
    <source>
        <dbReference type="SAM" id="SignalP"/>
    </source>
</evidence>
<accession>A0A8H6F4N1</accession>
<dbReference type="PANTHER" id="PTHR31018">
    <property type="entry name" value="SPORULATION-SPECIFIC PROTEIN-RELATED"/>
    <property type="match status" value="1"/>
</dbReference>
<feature type="chain" id="PRO_5034233680" evidence="9">
    <location>
        <begin position="19"/>
        <end position="405"/>
    </location>
</feature>
<comment type="caution">
    <text evidence="10">The sequence shown here is derived from an EMBL/GenBank/DDBJ whole genome shotgun (WGS) entry which is preliminary data.</text>
</comment>
<keyword evidence="5" id="KW-0964">Secreted</keyword>
<organism evidence="10 11">
    <name type="scientific">Candida albicans</name>
    <name type="common">Yeast</name>
    <dbReference type="NCBI Taxonomy" id="5476"/>
    <lineage>
        <taxon>Eukaryota</taxon>
        <taxon>Fungi</taxon>
        <taxon>Dikarya</taxon>
        <taxon>Ascomycota</taxon>
        <taxon>Saccharomycotina</taxon>
        <taxon>Pichiomycetes</taxon>
        <taxon>Debaryomycetaceae</taxon>
        <taxon>Candida/Lodderomyces clade</taxon>
        <taxon>Candida</taxon>
    </lineage>
</organism>
<dbReference type="PANTHER" id="PTHR31018:SF3">
    <property type="entry name" value="RECEPTOR PROTEIN-TYROSINE KINASE"/>
    <property type="match status" value="1"/>
</dbReference>
<evidence type="ECO:0000256" key="3">
    <source>
        <dbReference type="ARBA" id="ARBA00005798"/>
    </source>
</evidence>
<evidence type="ECO:0000256" key="6">
    <source>
        <dbReference type="ARBA" id="ARBA00022729"/>
    </source>
</evidence>
<proteinExistence type="inferred from homology"/>
<comment type="subcellular location">
    <subcellularLocation>
        <location evidence="2">Cell membrane</location>
        <topology evidence="2">Lipid-anchor</topology>
        <topology evidence="2">GPI-anchor</topology>
    </subcellularLocation>
    <subcellularLocation>
        <location evidence="1">Secreted</location>
        <location evidence="1">Cell wall</location>
    </subcellularLocation>
</comment>
<dbReference type="Gene3D" id="3.80.20.20">
    <property type="entry name" value="Receptor L-domain"/>
    <property type="match status" value="1"/>
</dbReference>
<sequence length="405" mass="41647">MQFKNILAITAIAGLASAANNSTLTTATPSVKSECSFKDFTATASNQVQQVAACATAVGDITIQGESFGTVELTGVQQIYGSLHVKNATKATTINAATLQLVSGVLEFNANTILSDLNLAQLTTVGSFNLNALPALEKTGLTAGITSAESVVISDTGLSSLTGINVFKLKVFNVNNNDNIDTIDSGLQEVTDTIDISYNAEKVDVILKQLSSAKNIVLQQVNSFSAPNLTIANGSFAVSSCSVEKVELAELTSIGNSLTINKNDDLTELDFPKLKTIGGALQISDNSELRSFSGFPKLESIGGSVNINGTFDNGTFESLKRVSGGFILKTDGDKFQCEDRQTTSSSSSKKSGSATETSGSSETGSDSSSSASGSSSSSKKGGAASNNGKLASVVAAFAAVGVALF</sequence>
<evidence type="ECO:0000256" key="7">
    <source>
        <dbReference type="ARBA" id="ARBA00023180"/>
    </source>
</evidence>
<evidence type="ECO:0000313" key="10">
    <source>
        <dbReference type="EMBL" id="KAF6070439.1"/>
    </source>
</evidence>
<evidence type="ECO:0000256" key="4">
    <source>
        <dbReference type="ARBA" id="ARBA00022512"/>
    </source>
</evidence>
<evidence type="ECO:0000313" key="11">
    <source>
        <dbReference type="Proteomes" id="UP000536275"/>
    </source>
</evidence>
<dbReference type="GO" id="GO:0031505">
    <property type="term" value="P:fungal-type cell wall organization"/>
    <property type="evidence" value="ECO:0007669"/>
    <property type="project" value="TreeGrafter"/>
</dbReference>
<evidence type="ECO:0000256" key="8">
    <source>
        <dbReference type="SAM" id="MobiDB-lite"/>
    </source>
</evidence>
<dbReference type="GO" id="GO:0009277">
    <property type="term" value="C:fungal-type cell wall"/>
    <property type="evidence" value="ECO:0007669"/>
    <property type="project" value="TreeGrafter"/>
</dbReference>
<dbReference type="Proteomes" id="UP000536275">
    <property type="component" value="Unassembled WGS sequence"/>
</dbReference>
<gene>
    <name evidence="10" type="ORF">FOB64_002504</name>
</gene>